<dbReference type="PANTHER" id="PTHR11515:SF13">
    <property type="entry name" value="GLYCOPROTEIN HORMONE BETA 5, ISOFORM A"/>
    <property type="match status" value="1"/>
</dbReference>
<evidence type="ECO:0000259" key="6">
    <source>
        <dbReference type="Pfam" id="PF00007"/>
    </source>
</evidence>
<evidence type="ECO:0000256" key="2">
    <source>
        <dbReference type="ARBA" id="ARBA00006552"/>
    </source>
</evidence>
<dbReference type="Gene3D" id="2.10.90.10">
    <property type="entry name" value="Cystine-knot cytokines"/>
    <property type="match status" value="1"/>
</dbReference>
<dbReference type="GO" id="GO:0005179">
    <property type="term" value="F:hormone activity"/>
    <property type="evidence" value="ECO:0007669"/>
    <property type="project" value="InterPro"/>
</dbReference>
<dbReference type="GO" id="GO:0005615">
    <property type="term" value="C:extracellular space"/>
    <property type="evidence" value="ECO:0007669"/>
    <property type="project" value="TreeGrafter"/>
</dbReference>
<evidence type="ECO:0000256" key="1">
    <source>
        <dbReference type="ARBA" id="ARBA00004613"/>
    </source>
</evidence>
<dbReference type="SUPFAM" id="SSF57501">
    <property type="entry name" value="Cystine-knot cytokines"/>
    <property type="match status" value="1"/>
</dbReference>
<keyword evidence="8" id="KW-1185">Reference proteome</keyword>
<sequence length="190" mass="20920">MQLNPVNLELGVGGSADVQRAMVASTGTSGAILSGGVEGSVGVRFLTAMAMLAALLALLMPAAAIDPLSTLECHRRQYTYKVHKTDDNGRMCWDYINVMSCWGRCDSNEIADWKFPYKRSHHPVCMHEETHLTQVTLRNCHEDVAPGTEIYTFHEANRCSCSVCKSSEASCEGLRYRGARRAPRVDVPRG</sequence>
<dbReference type="OrthoDB" id="10006958at2759"/>
<proteinExistence type="inferred from homology"/>
<accession>A0A423SX25</accession>
<keyword evidence="5" id="KW-1133">Transmembrane helix</keyword>
<keyword evidence="4" id="KW-1015">Disulfide bond</keyword>
<dbReference type="GO" id="GO:0005737">
    <property type="term" value="C:cytoplasm"/>
    <property type="evidence" value="ECO:0007669"/>
    <property type="project" value="TreeGrafter"/>
</dbReference>
<evidence type="ECO:0000313" key="8">
    <source>
        <dbReference type="Proteomes" id="UP000283509"/>
    </source>
</evidence>
<dbReference type="InterPro" id="IPR029034">
    <property type="entry name" value="Cystine-knot_cytokine"/>
</dbReference>
<comment type="similarity">
    <text evidence="2">Belongs to the glycoprotein hormones subunit beta family.</text>
</comment>
<dbReference type="CDD" id="cd00069">
    <property type="entry name" value="GHB_like"/>
    <property type="match status" value="1"/>
</dbReference>
<dbReference type="Pfam" id="PF00007">
    <property type="entry name" value="Cys_knot"/>
    <property type="match status" value="1"/>
</dbReference>
<protein>
    <submittedName>
        <fullName evidence="7">Glycoprotein hormone beta 5</fullName>
    </submittedName>
</protein>
<organism evidence="7 8">
    <name type="scientific">Penaeus vannamei</name>
    <name type="common">Whiteleg shrimp</name>
    <name type="synonym">Litopenaeus vannamei</name>
    <dbReference type="NCBI Taxonomy" id="6689"/>
    <lineage>
        <taxon>Eukaryota</taxon>
        <taxon>Metazoa</taxon>
        <taxon>Ecdysozoa</taxon>
        <taxon>Arthropoda</taxon>
        <taxon>Crustacea</taxon>
        <taxon>Multicrustacea</taxon>
        <taxon>Malacostraca</taxon>
        <taxon>Eumalacostraca</taxon>
        <taxon>Eucarida</taxon>
        <taxon>Decapoda</taxon>
        <taxon>Dendrobranchiata</taxon>
        <taxon>Penaeoidea</taxon>
        <taxon>Penaeidae</taxon>
        <taxon>Penaeus</taxon>
    </lineage>
</organism>
<keyword evidence="3" id="KW-0964">Secreted</keyword>
<evidence type="ECO:0000256" key="5">
    <source>
        <dbReference type="SAM" id="Phobius"/>
    </source>
</evidence>
<dbReference type="InterPro" id="IPR001545">
    <property type="entry name" value="Gonadotropin_bsu"/>
</dbReference>
<feature type="domain" description="Glycoprotein hormone subunit beta" evidence="6">
    <location>
        <begin position="72"/>
        <end position="176"/>
    </location>
</feature>
<keyword evidence="5" id="KW-0472">Membrane</keyword>
<reference evidence="7 8" key="1">
    <citation type="submission" date="2018-04" db="EMBL/GenBank/DDBJ databases">
        <authorList>
            <person name="Zhang X."/>
            <person name="Yuan J."/>
            <person name="Li F."/>
            <person name="Xiang J."/>
        </authorList>
    </citation>
    <scope>NUCLEOTIDE SEQUENCE [LARGE SCALE GENOMIC DNA]</scope>
    <source>
        <tissue evidence="7">Muscle</tissue>
    </source>
</reference>
<dbReference type="PANTHER" id="PTHR11515">
    <property type="entry name" value="GLYCOPROTEIN HORMONE BETA CHAIN"/>
    <property type="match status" value="1"/>
</dbReference>
<name>A0A423SX25_PENVA</name>
<dbReference type="GO" id="GO:0007186">
    <property type="term" value="P:G protein-coupled receptor signaling pathway"/>
    <property type="evidence" value="ECO:0007669"/>
    <property type="project" value="TreeGrafter"/>
</dbReference>
<evidence type="ECO:0000256" key="4">
    <source>
        <dbReference type="ARBA" id="ARBA00023157"/>
    </source>
</evidence>
<feature type="transmembrane region" description="Helical" evidence="5">
    <location>
        <begin position="45"/>
        <end position="65"/>
    </location>
</feature>
<dbReference type="Proteomes" id="UP000283509">
    <property type="component" value="Unassembled WGS sequence"/>
</dbReference>
<comment type="subcellular location">
    <subcellularLocation>
        <location evidence="1">Secreted</location>
    </subcellularLocation>
</comment>
<gene>
    <name evidence="7" type="ORF">C7M84_013082</name>
</gene>
<keyword evidence="5" id="KW-0812">Transmembrane</keyword>
<comment type="caution">
    <text evidence="7">The sequence shown here is derived from an EMBL/GenBank/DDBJ whole genome shotgun (WGS) entry which is preliminary data.</text>
</comment>
<dbReference type="InterPro" id="IPR006208">
    <property type="entry name" value="Glyco_hormone_CN"/>
</dbReference>
<dbReference type="AlphaFoldDB" id="A0A423SX25"/>
<reference evidence="7 8" key="2">
    <citation type="submission" date="2019-01" db="EMBL/GenBank/DDBJ databases">
        <title>The decoding of complex shrimp genome reveals the adaptation for benthos swimmer, frequently molting mechanism and breeding impact on genome.</title>
        <authorList>
            <person name="Sun Y."/>
            <person name="Gao Y."/>
            <person name="Yu Y."/>
        </authorList>
    </citation>
    <scope>NUCLEOTIDE SEQUENCE [LARGE SCALE GENOMIC DNA]</scope>
    <source>
        <tissue evidence="7">Muscle</tissue>
    </source>
</reference>
<dbReference type="EMBL" id="QCYY01002636">
    <property type="protein sequence ID" value="ROT68759.1"/>
    <property type="molecule type" value="Genomic_DNA"/>
</dbReference>
<evidence type="ECO:0000256" key="3">
    <source>
        <dbReference type="ARBA" id="ARBA00022525"/>
    </source>
</evidence>
<evidence type="ECO:0000313" key="7">
    <source>
        <dbReference type="EMBL" id="ROT68759.1"/>
    </source>
</evidence>
<dbReference type="STRING" id="6689.A0A423SX25"/>